<dbReference type="eggNOG" id="COG3146">
    <property type="taxonomic scope" value="Bacteria"/>
</dbReference>
<dbReference type="PANTHER" id="PTHR47017">
    <property type="entry name" value="ACYL-COA"/>
    <property type="match status" value="1"/>
</dbReference>
<evidence type="ECO:0008006" key="4">
    <source>
        <dbReference type="Google" id="ProtNLM"/>
    </source>
</evidence>
<dbReference type="InterPro" id="IPR007434">
    <property type="entry name" value="FemAB-like"/>
</dbReference>
<gene>
    <name evidence="2" type="ordered locus">Sden_1656</name>
</gene>
<dbReference type="Gene3D" id="3.40.630.30">
    <property type="match status" value="1"/>
</dbReference>
<organism evidence="2 3">
    <name type="scientific">Shewanella denitrificans (strain OS217 / ATCC BAA-1090 / DSM 15013)</name>
    <dbReference type="NCBI Taxonomy" id="318161"/>
    <lineage>
        <taxon>Bacteria</taxon>
        <taxon>Pseudomonadati</taxon>
        <taxon>Pseudomonadota</taxon>
        <taxon>Gammaproteobacteria</taxon>
        <taxon>Alteromonadales</taxon>
        <taxon>Shewanellaceae</taxon>
        <taxon>Shewanella</taxon>
    </lineage>
</organism>
<dbReference type="RefSeq" id="WP_011496098.1">
    <property type="nucleotide sequence ID" value="NC_007954.1"/>
</dbReference>
<dbReference type="Proteomes" id="UP000001982">
    <property type="component" value="Chromosome"/>
</dbReference>
<dbReference type="HOGENOM" id="CLU_036032_1_0_6"/>
<dbReference type="InterPro" id="IPR016181">
    <property type="entry name" value="Acyl_CoA_acyltransferase"/>
</dbReference>
<name>Q12NN6_SHEDO</name>
<dbReference type="SUPFAM" id="SSF55729">
    <property type="entry name" value="Acyl-CoA N-acyltransferases (Nat)"/>
    <property type="match status" value="1"/>
</dbReference>
<protein>
    <recommendedName>
        <fullName evidence="4">GNAT family N-acetyltransferase</fullName>
    </recommendedName>
</protein>
<dbReference type="KEGG" id="sdn:Sden_1656"/>
<dbReference type="AlphaFoldDB" id="Q12NN6"/>
<dbReference type="STRING" id="318161.Sden_1656"/>
<dbReference type="PANTHER" id="PTHR47017:SF1">
    <property type="entry name" value="ACYL-COA"/>
    <property type="match status" value="1"/>
</dbReference>
<dbReference type="OrthoDB" id="9776898at2"/>
<dbReference type="Pfam" id="PF04339">
    <property type="entry name" value="FemAB_like"/>
    <property type="match status" value="1"/>
</dbReference>
<dbReference type="EMBL" id="CP000302">
    <property type="protein sequence ID" value="ABE54940.1"/>
    <property type="molecule type" value="Genomic_DNA"/>
</dbReference>
<reference evidence="2 3" key="1">
    <citation type="submission" date="2006-03" db="EMBL/GenBank/DDBJ databases">
        <title>Complete sequence of Shewanella denitrificans OS217.</title>
        <authorList>
            <consortium name="US DOE Joint Genome Institute"/>
            <person name="Copeland A."/>
            <person name="Lucas S."/>
            <person name="Lapidus A."/>
            <person name="Barry K."/>
            <person name="Detter J.C."/>
            <person name="Glavina del Rio T."/>
            <person name="Hammon N."/>
            <person name="Israni S."/>
            <person name="Dalin E."/>
            <person name="Tice H."/>
            <person name="Pitluck S."/>
            <person name="Brettin T."/>
            <person name="Bruce D."/>
            <person name="Han C."/>
            <person name="Tapia R."/>
            <person name="Gilna P."/>
            <person name="Kiss H."/>
            <person name="Schmutz J."/>
            <person name="Larimer F."/>
            <person name="Land M."/>
            <person name="Hauser L."/>
            <person name="Kyrpides N."/>
            <person name="Lykidis A."/>
            <person name="Richardson P."/>
        </authorList>
    </citation>
    <scope>NUCLEOTIDE SEQUENCE [LARGE SCALE GENOMIC DNA]</scope>
    <source>
        <strain evidence="3">OS217 / ATCC BAA-1090 / DSM 15013</strain>
    </source>
</reference>
<proteinExistence type="predicted"/>
<keyword evidence="3" id="KW-1185">Reference proteome</keyword>
<feature type="region of interest" description="Disordered" evidence="1">
    <location>
        <begin position="180"/>
        <end position="206"/>
    </location>
</feature>
<accession>Q12NN6</accession>
<evidence type="ECO:0000313" key="3">
    <source>
        <dbReference type="Proteomes" id="UP000001982"/>
    </source>
</evidence>
<sequence length="433" mass="49120">MSLQISLVNNISQIGSQAWHALFGSEHPFTRYEYLLALESSGACSAQTGWQPRHLIVIEKAAVTENPHSAAAKTDNILALMPLYEKHHSYGEYVFDWAWAEAYERHGLAYYPKLLCAVPFTPVTGTRLAMDSRLDVGQQDAVWTAVVDFLQQQIMTQGYSSWHYLFTNATQSAVLAQAHLTPPSQSQSNQAQRNQTQALQPQANSQASAIKGQPIARLGTQFHWFNRGYRQFDDFLQVMTSRKRKNIQKERAAISKFELSFEFIHGDNITSSQWRSFSLCYQQTYLKRSGHTGYLNSEFFQAIGTSMADAIRLLRVSDKAGKDIAYALYFASDSRLYGRYWGAFEDIPGLHFEACYYQGIEYAIAQGLSCFDAGAQGEHKVLRGFEPIETHSFHAIAHEGFKGAIEDFCQQERRNMQIYMAEQAKNLPYKNSQ</sequence>
<evidence type="ECO:0000256" key="1">
    <source>
        <dbReference type="SAM" id="MobiDB-lite"/>
    </source>
</evidence>
<evidence type="ECO:0000313" key="2">
    <source>
        <dbReference type="EMBL" id="ABE54940.1"/>
    </source>
</evidence>
<feature type="compositionally biased region" description="Low complexity" evidence="1">
    <location>
        <begin position="181"/>
        <end position="198"/>
    </location>
</feature>